<dbReference type="SUPFAM" id="SSF51658">
    <property type="entry name" value="Xylose isomerase-like"/>
    <property type="match status" value="1"/>
</dbReference>
<reference evidence="2" key="1">
    <citation type="submission" date="2020-08" db="EMBL/GenBank/DDBJ databases">
        <title>Genome public.</title>
        <authorList>
            <person name="Liu C."/>
            <person name="Sun Q."/>
        </authorList>
    </citation>
    <scope>NUCLEOTIDE SEQUENCE</scope>
    <source>
        <strain evidence="2">NSJ-33</strain>
    </source>
</reference>
<dbReference type="Gene3D" id="3.20.20.150">
    <property type="entry name" value="Divalent-metal-dependent TIM barrel enzymes"/>
    <property type="match status" value="1"/>
</dbReference>
<gene>
    <name evidence="2" type="ORF">H8710_04110</name>
</gene>
<protein>
    <submittedName>
        <fullName evidence="2">Sugar phosphate isomerase/epimerase</fullName>
    </submittedName>
</protein>
<accession>A0A926E4A1</accession>
<evidence type="ECO:0000313" key="3">
    <source>
        <dbReference type="Proteomes" id="UP000610760"/>
    </source>
</evidence>
<dbReference type="PANTHER" id="PTHR12110">
    <property type="entry name" value="HYDROXYPYRUVATE ISOMERASE"/>
    <property type="match status" value="1"/>
</dbReference>
<organism evidence="2 3">
    <name type="scientific">Fumia xinanensis</name>
    <dbReference type="NCBI Taxonomy" id="2763659"/>
    <lineage>
        <taxon>Bacteria</taxon>
        <taxon>Bacillati</taxon>
        <taxon>Bacillota</taxon>
        <taxon>Clostridia</taxon>
        <taxon>Eubacteriales</taxon>
        <taxon>Oscillospiraceae</taxon>
        <taxon>Fumia</taxon>
    </lineage>
</organism>
<dbReference type="InterPro" id="IPR013022">
    <property type="entry name" value="Xyl_isomerase-like_TIM-brl"/>
</dbReference>
<evidence type="ECO:0000313" key="2">
    <source>
        <dbReference type="EMBL" id="MBC8559250.1"/>
    </source>
</evidence>
<dbReference type="EMBL" id="JACRSV010000001">
    <property type="protein sequence ID" value="MBC8559250.1"/>
    <property type="molecule type" value="Genomic_DNA"/>
</dbReference>
<proteinExistence type="predicted"/>
<comment type="caution">
    <text evidence="2">The sequence shown here is derived from an EMBL/GenBank/DDBJ whole genome shotgun (WGS) entry which is preliminary data.</text>
</comment>
<dbReference type="GO" id="GO:0016853">
    <property type="term" value="F:isomerase activity"/>
    <property type="evidence" value="ECO:0007669"/>
    <property type="project" value="UniProtKB-KW"/>
</dbReference>
<dbReference type="PANTHER" id="PTHR12110:SF21">
    <property type="entry name" value="XYLOSE ISOMERASE-LIKE TIM BARREL DOMAIN-CONTAINING PROTEIN"/>
    <property type="match status" value="1"/>
</dbReference>
<keyword evidence="3" id="KW-1185">Reference proteome</keyword>
<dbReference type="Proteomes" id="UP000610760">
    <property type="component" value="Unassembled WGS sequence"/>
</dbReference>
<dbReference type="InterPro" id="IPR036237">
    <property type="entry name" value="Xyl_isomerase-like_sf"/>
</dbReference>
<dbReference type="AlphaFoldDB" id="A0A926E4A1"/>
<name>A0A926E4A1_9FIRM</name>
<sequence length="259" mass="29728">MKAGISTACFYPKTPEEAVSYLSACRVSNIEIFFNSFFELQKDYLRELRTVLNSGGCKVLSVHPFTSGMEPIFFFSDYERRVEDGLEMYRRYFAAANEVGAEILVFHGDRRGSNCPEERYFERFLRLYRLGKEFGVTVAQENVERCRSGELSFLRRMKEALGTDAQFALDVKQARRSGENPMVFLKALGSSICHVHISDGGTSGDCLPIGSGEMDFSAFFEKLREIQYRGGVILELYRQNYREREELISSYDKLREMIG</sequence>
<dbReference type="InterPro" id="IPR050312">
    <property type="entry name" value="IolE/XylAMocC-like"/>
</dbReference>
<keyword evidence="2" id="KW-0413">Isomerase</keyword>
<feature type="domain" description="Xylose isomerase-like TIM barrel" evidence="1">
    <location>
        <begin position="30"/>
        <end position="248"/>
    </location>
</feature>
<evidence type="ECO:0000259" key="1">
    <source>
        <dbReference type="Pfam" id="PF01261"/>
    </source>
</evidence>
<dbReference type="Pfam" id="PF01261">
    <property type="entry name" value="AP_endonuc_2"/>
    <property type="match status" value="1"/>
</dbReference>